<dbReference type="SUPFAM" id="SSF47473">
    <property type="entry name" value="EF-hand"/>
    <property type="match status" value="1"/>
</dbReference>
<evidence type="ECO:0000256" key="3">
    <source>
        <dbReference type="ARBA" id="ARBA00022837"/>
    </source>
</evidence>
<evidence type="ECO:0000313" key="6">
    <source>
        <dbReference type="EMBL" id="KIH61066.1"/>
    </source>
</evidence>
<dbReference type="GO" id="GO:0000287">
    <property type="term" value="F:magnesium ion binding"/>
    <property type="evidence" value="ECO:0007669"/>
    <property type="project" value="TreeGrafter"/>
</dbReference>
<feature type="domain" description="EF-hand" evidence="5">
    <location>
        <begin position="152"/>
        <end position="187"/>
    </location>
</feature>
<dbReference type="InterPro" id="IPR018247">
    <property type="entry name" value="EF_Hand_1_Ca_BS"/>
</dbReference>
<evidence type="ECO:0000313" key="7">
    <source>
        <dbReference type="Proteomes" id="UP000054047"/>
    </source>
</evidence>
<keyword evidence="2" id="KW-0677">Repeat</keyword>
<dbReference type="PROSITE" id="PS50222">
    <property type="entry name" value="EF_HAND_2"/>
    <property type="match status" value="2"/>
</dbReference>
<dbReference type="Pfam" id="PF13499">
    <property type="entry name" value="EF-hand_7"/>
    <property type="match status" value="1"/>
</dbReference>
<organism evidence="6 7">
    <name type="scientific">Ancylostoma duodenale</name>
    <dbReference type="NCBI Taxonomy" id="51022"/>
    <lineage>
        <taxon>Eukaryota</taxon>
        <taxon>Metazoa</taxon>
        <taxon>Ecdysozoa</taxon>
        <taxon>Nematoda</taxon>
        <taxon>Chromadorea</taxon>
        <taxon>Rhabditida</taxon>
        <taxon>Rhabditina</taxon>
        <taxon>Rhabditomorpha</taxon>
        <taxon>Strongyloidea</taxon>
        <taxon>Ancylostomatidae</taxon>
        <taxon>Ancylostomatinae</taxon>
        <taxon>Ancylostoma</taxon>
    </lineage>
</organism>
<keyword evidence="7" id="KW-1185">Reference proteome</keyword>
<dbReference type="SMART" id="SM00054">
    <property type="entry name" value="EFh"/>
    <property type="match status" value="3"/>
</dbReference>
<keyword evidence="3" id="KW-0106">Calcium</keyword>
<dbReference type="GO" id="GO:0005509">
    <property type="term" value="F:calcium ion binding"/>
    <property type="evidence" value="ECO:0007669"/>
    <property type="project" value="InterPro"/>
</dbReference>
<accession>A0A0C2GV96</accession>
<name>A0A0C2GV96_9BILA</name>
<evidence type="ECO:0000256" key="2">
    <source>
        <dbReference type="ARBA" id="ARBA00022737"/>
    </source>
</evidence>
<reference evidence="6 7" key="1">
    <citation type="submission" date="2013-12" db="EMBL/GenBank/DDBJ databases">
        <title>Draft genome of the parsitic nematode Ancylostoma duodenale.</title>
        <authorList>
            <person name="Mitreva M."/>
        </authorList>
    </citation>
    <scope>NUCLEOTIDE SEQUENCE [LARGE SCALE GENOMIC DNA]</scope>
    <source>
        <strain evidence="6 7">Zhejiang</strain>
    </source>
</reference>
<feature type="domain" description="EF-hand" evidence="5">
    <location>
        <begin position="203"/>
        <end position="238"/>
    </location>
</feature>
<keyword evidence="4" id="KW-0460">Magnesium</keyword>
<dbReference type="PROSITE" id="PS00018">
    <property type="entry name" value="EF_HAND_1"/>
    <property type="match status" value="2"/>
</dbReference>
<dbReference type="PANTHER" id="PTHR45791">
    <property type="entry name" value="CALCIUM AND INTEGRIN BINDING FAMILY MEMBER 2"/>
    <property type="match status" value="1"/>
</dbReference>
<sequence>MGNNGSSLSDLNLFSKGAVFSREQLDEYQKSQAVHMGNNGSSLSDLNLFSKGAVFSREQLDEYQDCTFFTKKDIIRLYKRYYALNPQKVPTNMQGTRPAIVTLTFEEIEKMPELRENPFRRRICEVFSEDGRGNLTFDDFLDMFSVFSEMAPLQLKLKYAFRIYDFDGDDHLGHDDLSKMIRSLTRDELSDEEVEFIIERVPNQDPDSLQIIEEADLDGDDRINYAEFEHVVSRSPDFIRTFHIRI</sequence>
<keyword evidence="1" id="KW-0479">Metal-binding</keyword>
<dbReference type="AlphaFoldDB" id="A0A0C2GV96"/>
<dbReference type="GO" id="GO:0055074">
    <property type="term" value="P:calcium ion homeostasis"/>
    <property type="evidence" value="ECO:0007669"/>
    <property type="project" value="TreeGrafter"/>
</dbReference>
<dbReference type="OrthoDB" id="114727at2759"/>
<proteinExistence type="predicted"/>
<dbReference type="InterPro" id="IPR002048">
    <property type="entry name" value="EF_hand_dom"/>
</dbReference>
<dbReference type="InterPro" id="IPR011992">
    <property type="entry name" value="EF-hand-dom_pair"/>
</dbReference>
<dbReference type="Gene3D" id="1.10.238.10">
    <property type="entry name" value="EF-hand"/>
    <property type="match status" value="2"/>
</dbReference>
<dbReference type="FunFam" id="1.10.238.10:FF:000079">
    <property type="entry name" value="Calcium and integrin-binding family member 2"/>
    <property type="match status" value="1"/>
</dbReference>
<gene>
    <name evidence="6" type="ORF">ANCDUO_08670</name>
</gene>
<evidence type="ECO:0000256" key="1">
    <source>
        <dbReference type="ARBA" id="ARBA00022723"/>
    </source>
</evidence>
<evidence type="ECO:0000259" key="5">
    <source>
        <dbReference type="PROSITE" id="PS50222"/>
    </source>
</evidence>
<dbReference type="EMBL" id="KN730429">
    <property type="protein sequence ID" value="KIH61066.1"/>
    <property type="molecule type" value="Genomic_DNA"/>
</dbReference>
<dbReference type="InterPro" id="IPR051433">
    <property type="entry name" value="CIBP"/>
</dbReference>
<protein>
    <submittedName>
        <fullName evidence="6">EF hand</fullName>
    </submittedName>
</protein>
<dbReference type="PANTHER" id="PTHR45791:SF6">
    <property type="entry name" value="CALCIUM AND INTEGRIN BINDING FAMILY MEMBER 2"/>
    <property type="match status" value="1"/>
</dbReference>
<evidence type="ECO:0000256" key="4">
    <source>
        <dbReference type="ARBA" id="ARBA00022842"/>
    </source>
</evidence>
<dbReference type="Proteomes" id="UP000054047">
    <property type="component" value="Unassembled WGS sequence"/>
</dbReference>